<organism evidence="3 4">
    <name type="scientific">Thermasporomyces composti</name>
    <dbReference type="NCBI Taxonomy" id="696763"/>
    <lineage>
        <taxon>Bacteria</taxon>
        <taxon>Bacillati</taxon>
        <taxon>Actinomycetota</taxon>
        <taxon>Actinomycetes</taxon>
        <taxon>Propionibacteriales</taxon>
        <taxon>Nocardioidaceae</taxon>
        <taxon>Thermasporomyces</taxon>
    </lineage>
</organism>
<dbReference type="InterPro" id="IPR018649">
    <property type="entry name" value="SHOCT"/>
</dbReference>
<evidence type="ECO:0000259" key="2">
    <source>
        <dbReference type="Pfam" id="PF09851"/>
    </source>
</evidence>
<dbReference type="RefSeq" id="WP_115852128.1">
    <property type="nucleotide sequence ID" value="NZ_QTUC01000001.1"/>
</dbReference>
<dbReference type="AlphaFoldDB" id="A0A3D9V749"/>
<feature type="transmembrane region" description="Helical" evidence="1">
    <location>
        <begin position="6"/>
        <end position="31"/>
    </location>
</feature>
<keyword evidence="4" id="KW-1185">Reference proteome</keyword>
<sequence length="80" mass="9057">MHGYGWGLAFGWFLVPLFWIALIALIAWLVVKFVGPGGLKDAKRGDRGESAEEILNRRYASGEIDTATYEEMKERLVGRR</sequence>
<dbReference type="Proteomes" id="UP000256485">
    <property type="component" value="Unassembled WGS sequence"/>
</dbReference>
<accession>A0A3D9V749</accession>
<comment type="caution">
    <text evidence="3">The sequence shown here is derived from an EMBL/GenBank/DDBJ whole genome shotgun (WGS) entry which is preliminary data.</text>
</comment>
<dbReference type="Pfam" id="PF09851">
    <property type="entry name" value="SHOCT"/>
    <property type="match status" value="1"/>
</dbReference>
<evidence type="ECO:0000256" key="1">
    <source>
        <dbReference type="SAM" id="Phobius"/>
    </source>
</evidence>
<gene>
    <name evidence="3" type="ORF">DFJ64_3063</name>
</gene>
<evidence type="ECO:0000313" key="3">
    <source>
        <dbReference type="EMBL" id="REF37618.1"/>
    </source>
</evidence>
<keyword evidence="1" id="KW-0812">Transmembrane</keyword>
<dbReference type="OrthoDB" id="3748887at2"/>
<name>A0A3D9V749_THECX</name>
<protein>
    <submittedName>
        <fullName evidence="3">Putative membrane protein</fullName>
    </submittedName>
</protein>
<dbReference type="EMBL" id="QTUC01000001">
    <property type="protein sequence ID" value="REF37618.1"/>
    <property type="molecule type" value="Genomic_DNA"/>
</dbReference>
<evidence type="ECO:0000313" key="4">
    <source>
        <dbReference type="Proteomes" id="UP000256485"/>
    </source>
</evidence>
<keyword evidence="1" id="KW-0472">Membrane</keyword>
<keyword evidence="1" id="KW-1133">Transmembrane helix</keyword>
<proteinExistence type="predicted"/>
<reference evidence="3 4" key="1">
    <citation type="submission" date="2018-08" db="EMBL/GenBank/DDBJ databases">
        <title>Sequencing the genomes of 1000 actinobacteria strains.</title>
        <authorList>
            <person name="Klenk H.-P."/>
        </authorList>
    </citation>
    <scope>NUCLEOTIDE SEQUENCE [LARGE SCALE GENOMIC DNA]</scope>
    <source>
        <strain evidence="3 4">DSM 22891</strain>
    </source>
</reference>
<feature type="domain" description="SHOCT" evidence="2">
    <location>
        <begin position="51"/>
        <end position="76"/>
    </location>
</feature>